<dbReference type="Proteomes" id="UP000014500">
    <property type="component" value="Unassembled WGS sequence"/>
</dbReference>
<dbReference type="EMBL" id="JH431806">
    <property type="status" value="NOT_ANNOTATED_CDS"/>
    <property type="molecule type" value="Genomic_DNA"/>
</dbReference>
<keyword evidence="2" id="KW-1185">Reference proteome</keyword>
<dbReference type="HOGENOM" id="CLU_1682363_0_0_1"/>
<reference evidence="2" key="1">
    <citation type="submission" date="2011-05" db="EMBL/GenBank/DDBJ databases">
        <authorList>
            <person name="Richards S.R."/>
            <person name="Qu J."/>
            <person name="Jiang H."/>
            <person name="Jhangiani S.N."/>
            <person name="Agravi P."/>
            <person name="Goodspeed R."/>
            <person name="Gross S."/>
            <person name="Mandapat C."/>
            <person name="Jackson L."/>
            <person name="Mathew T."/>
            <person name="Pu L."/>
            <person name="Thornton R."/>
            <person name="Saada N."/>
            <person name="Wilczek-Boney K.B."/>
            <person name="Lee S."/>
            <person name="Kovar C."/>
            <person name="Wu Y."/>
            <person name="Scherer S.E."/>
            <person name="Worley K.C."/>
            <person name="Muzny D.M."/>
            <person name="Gibbs R."/>
        </authorList>
    </citation>
    <scope>NUCLEOTIDE SEQUENCE</scope>
    <source>
        <strain evidence="2">Brora</strain>
    </source>
</reference>
<name>T1J2I2_STRMM</name>
<evidence type="ECO:0000313" key="1">
    <source>
        <dbReference type="EnsemblMetazoa" id="SMAR007775-PA"/>
    </source>
</evidence>
<organism evidence="1 2">
    <name type="scientific">Strigamia maritima</name>
    <name type="common">European centipede</name>
    <name type="synonym">Geophilus maritimus</name>
    <dbReference type="NCBI Taxonomy" id="126957"/>
    <lineage>
        <taxon>Eukaryota</taxon>
        <taxon>Metazoa</taxon>
        <taxon>Ecdysozoa</taxon>
        <taxon>Arthropoda</taxon>
        <taxon>Myriapoda</taxon>
        <taxon>Chilopoda</taxon>
        <taxon>Pleurostigmophora</taxon>
        <taxon>Geophilomorpha</taxon>
        <taxon>Linotaeniidae</taxon>
        <taxon>Strigamia</taxon>
    </lineage>
</organism>
<protein>
    <submittedName>
        <fullName evidence="1">Uncharacterized protein</fullName>
    </submittedName>
</protein>
<proteinExistence type="predicted"/>
<dbReference type="EnsemblMetazoa" id="SMAR007775-RA">
    <property type="protein sequence ID" value="SMAR007775-PA"/>
    <property type="gene ID" value="SMAR007775"/>
</dbReference>
<reference evidence="1" key="2">
    <citation type="submission" date="2015-02" db="UniProtKB">
        <authorList>
            <consortium name="EnsemblMetazoa"/>
        </authorList>
    </citation>
    <scope>IDENTIFICATION</scope>
</reference>
<dbReference type="AlphaFoldDB" id="T1J2I2"/>
<evidence type="ECO:0000313" key="2">
    <source>
        <dbReference type="Proteomes" id="UP000014500"/>
    </source>
</evidence>
<sequence>SRLILILESFRFHGVLSKNEKKCFSELNELNYTNLLTRVKSARTKSYVGGTDTGHRVVICLLMQFDGGSTCCSRTNSTSFEKAIREDLRCRQLNFHHRSDKRISTIARTSEFQPSLGQANFNHRSDKRISTIAIATTTEVQPLPRHDNRILVIASDK</sequence>
<accession>T1J2I2</accession>